<dbReference type="GO" id="GO:0003676">
    <property type="term" value="F:nucleic acid binding"/>
    <property type="evidence" value="ECO:0007669"/>
    <property type="project" value="InterPro"/>
</dbReference>
<dbReference type="InterPro" id="IPR011990">
    <property type="entry name" value="TPR-like_helical_dom_sf"/>
</dbReference>
<evidence type="ECO:0000313" key="2">
    <source>
        <dbReference type="Proteomes" id="UP000570595"/>
    </source>
</evidence>
<reference evidence="1 2" key="1">
    <citation type="submission" date="2020-04" db="EMBL/GenBank/DDBJ databases">
        <title>Perkinsus olseni comparative genomics.</title>
        <authorList>
            <person name="Bogema D.R."/>
        </authorList>
    </citation>
    <scope>NUCLEOTIDE SEQUENCE [LARGE SCALE GENOMIC DNA]</scope>
    <source>
        <strain evidence="1">ATCC PRA-179</strain>
    </source>
</reference>
<dbReference type="Gene3D" id="1.25.40.10">
    <property type="entry name" value="Tetratricopeptide repeat domain"/>
    <property type="match status" value="1"/>
</dbReference>
<name>A0A7J6LJ30_PEROL</name>
<dbReference type="AlphaFoldDB" id="A0A7J6LJ30"/>
<gene>
    <name evidence="1" type="ORF">FOZ61_005186</name>
</gene>
<dbReference type="OrthoDB" id="444384at2759"/>
<organism evidence="1 2">
    <name type="scientific">Perkinsus olseni</name>
    <name type="common">Perkinsus atlanticus</name>
    <dbReference type="NCBI Taxonomy" id="32597"/>
    <lineage>
        <taxon>Eukaryota</taxon>
        <taxon>Sar</taxon>
        <taxon>Alveolata</taxon>
        <taxon>Perkinsozoa</taxon>
        <taxon>Perkinsea</taxon>
        <taxon>Perkinsida</taxon>
        <taxon>Perkinsidae</taxon>
        <taxon>Perkinsus</taxon>
    </lineage>
</organism>
<proteinExistence type="predicted"/>
<dbReference type="SUPFAM" id="SSF48452">
    <property type="entry name" value="TPR-like"/>
    <property type="match status" value="1"/>
</dbReference>
<comment type="caution">
    <text evidence="1">The sequence shown here is derived from an EMBL/GenBank/DDBJ whole genome shotgun (WGS) entry which is preliminary data.</text>
</comment>
<protein>
    <submittedName>
        <fullName evidence="1">Uncharacterized protein</fullName>
    </submittedName>
</protein>
<dbReference type="EMBL" id="JABAHT010000290">
    <property type="protein sequence ID" value="KAF4658901.1"/>
    <property type="molecule type" value="Genomic_DNA"/>
</dbReference>
<sequence>MARVSLPSEYCASPIERVRLEPVRIIVVCDDPRAKFTAAKLRAAPAKTCQKFIAQTCDHFGLWEPHLWRLVWKAGPLKGEEVPAGSHTIEAAGIEHDDTLELVPISGGVKRKASSDEVTRSGPRRRSSLDRWIEYGETFGEENIPSSINTDIQKALQEVKDAFGALKYIEAVGHCRRALELLEKADDKDHEVIYDTRYNLICCLIELQWYSEAGQEADLNVKMCSSGGPLKGLPSPRAEEANCIRGELYLLQGLTQEAVKHYKEVLTHYGSTTTSPPEGIRLGLIIALCGGLQPVSTVETCPEAKSQAGALTRERRHFADMIASARASDETLFNSNLGQFLANQGLSKQLVDVLYLALGGHRESADAVRDAWRGGAKVICERLSPFAGPYAVDIDRISEKLAQHELDTLADFKSAVLAFGVEIAGQSVLRWQRLLQAKVSDKPIELGHARSFPRLLMMLRAPEPLQFATFPRIAMVDDLAYCLHSMVLGKSPRQANGYLQGLTNWSKHPMQLSLVRQCALATGDLDTVLKVDATIKAMRVDYSRIRRESVVCEMKCWDAIRRVQHDLSRGVSDPLAQLKVESHLKRLLRSGQVRSSRAQLRLWLLLETAASTQLAVEVLSRRKEFFLENRERRERWPTKQLILYDLETVHDSPAVFGDREDLRWLDRTRVIQLAARNFFTGEGVFVECRSPYKWSALSSSAQKFCKVSGYGMKPFGVGLPLFPEAWRETVVPFLRDQARRGPLVMAAFNGKLFDHRVLSQYHLLGWRLMRKIDLLIAARRVGRPGGFSNGFSLSSLYHYEVGGWAPGVHTAQGDVDMLVDLIREWPELTEAVMEDFTGVDRKRRVRRKRSPAGFPQE</sequence>
<dbReference type="InterPro" id="IPR036397">
    <property type="entry name" value="RNaseH_sf"/>
</dbReference>
<dbReference type="InterPro" id="IPR012337">
    <property type="entry name" value="RNaseH-like_sf"/>
</dbReference>
<dbReference type="SUPFAM" id="SSF53098">
    <property type="entry name" value="Ribonuclease H-like"/>
    <property type="match status" value="1"/>
</dbReference>
<dbReference type="Gene3D" id="3.30.420.10">
    <property type="entry name" value="Ribonuclease H-like superfamily/Ribonuclease H"/>
    <property type="match status" value="1"/>
</dbReference>
<evidence type="ECO:0000313" key="1">
    <source>
        <dbReference type="EMBL" id="KAF4658901.1"/>
    </source>
</evidence>
<dbReference type="Proteomes" id="UP000570595">
    <property type="component" value="Unassembled WGS sequence"/>
</dbReference>
<accession>A0A7J6LJ30</accession>